<name>A0A9E8HGU4_9ALTE</name>
<dbReference type="PANTHER" id="PTHR20855">
    <property type="entry name" value="ADIPOR/PROGESTIN RECEPTOR-RELATED"/>
    <property type="match status" value="1"/>
</dbReference>
<reference evidence="7" key="1">
    <citation type="submission" date="2022-07" db="EMBL/GenBank/DDBJ databases">
        <title>Alkalimarinus sp. nov., isolated from gut of a Alitta virens.</title>
        <authorList>
            <person name="Yang A.I."/>
            <person name="Shin N.-R."/>
        </authorList>
    </citation>
    <scope>NUCLEOTIDE SEQUENCE</scope>
    <source>
        <strain evidence="7">FA028</strain>
    </source>
</reference>
<protein>
    <submittedName>
        <fullName evidence="7">Hemolysin III family protein</fullName>
    </submittedName>
</protein>
<dbReference type="AlphaFoldDB" id="A0A9E8HGU4"/>
<feature type="transmembrane region" description="Helical" evidence="6">
    <location>
        <begin position="101"/>
        <end position="121"/>
    </location>
</feature>
<keyword evidence="5" id="KW-0479">Metal-binding</keyword>
<comment type="subcellular location">
    <subcellularLocation>
        <location evidence="1">Membrane</location>
        <topology evidence="1">Multi-pass membrane protein</topology>
    </subcellularLocation>
</comment>
<evidence type="ECO:0000256" key="1">
    <source>
        <dbReference type="ARBA" id="ARBA00004141"/>
    </source>
</evidence>
<dbReference type="KEGG" id="asem:NNL22_15520"/>
<feature type="transmembrane region" description="Helical" evidence="6">
    <location>
        <begin position="12"/>
        <end position="31"/>
    </location>
</feature>
<feature type="transmembrane region" description="Helical" evidence="6">
    <location>
        <begin position="187"/>
        <end position="210"/>
    </location>
</feature>
<proteinExistence type="predicted"/>
<feature type="transmembrane region" description="Helical" evidence="6">
    <location>
        <begin position="156"/>
        <end position="175"/>
    </location>
</feature>
<dbReference type="PANTHER" id="PTHR20855:SF3">
    <property type="entry name" value="LD03007P"/>
    <property type="match status" value="1"/>
</dbReference>
<keyword evidence="5" id="KW-0862">Zinc</keyword>
<keyword evidence="8" id="KW-1185">Reference proteome</keyword>
<evidence type="ECO:0000256" key="3">
    <source>
        <dbReference type="ARBA" id="ARBA00022989"/>
    </source>
</evidence>
<evidence type="ECO:0000256" key="2">
    <source>
        <dbReference type="ARBA" id="ARBA00022692"/>
    </source>
</evidence>
<feature type="transmembrane region" description="Helical" evidence="6">
    <location>
        <begin position="37"/>
        <end position="57"/>
    </location>
</feature>
<accession>A0A9E8HGU4</accession>
<keyword evidence="2 6" id="KW-0812">Transmembrane</keyword>
<dbReference type="Proteomes" id="UP001164472">
    <property type="component" value="Chromosome"/>
</dbReference>
<feature type="binding site" evidence="5">
    <location>
        <position position="192"/>
    </location>
    <ligand>
        <name>Zn(2+)</name>
        <dbReference type="ChEBI" id="CHEBI:29105"/>
    </ligand>
</feature>
<dbReference type="GO" id="GO:0046872">
    <property type="term" value="F:metal ion binding"/>
    <property type="evidence" value="ECO:0007669"/>
    <property type="project" value="UniProtKB-KW"/>
</dbReference>
<evidence type="ECO:0000256" key="4">
    <source>
        <dbReference type="ARBA" id="ARBA00023136"/>
    </source>
</evidence>
<sequence length="216" mass="24044">MVKSQEAFNFYSHLAGMIAAVVGTIFLVNLATGSASMLATALIYGLSVTFLFSASSLYHMFKKQENELSFWRKMDRLAIFFMIAGSYTPICYFFLDENWRLPMIAIQWGLVAFGVCSQLFFPRAPRMIYAVIFLIMGWMLVFPMQHVLSIMTSEQATLLFAGGIAFTIGAIVYAIKKPLMLPGVFSFHELFHVMVLIGGACHYALIYSAFSGAAVA</sequence>
<keyword evidence="3 6" id="KW-1133">Transmembrane helix</keyword>
<evidence type="ECO:0000313" key="7">
    <source>
        <dbReference type="EMBL" id="UZW74413.1"/>
    </source>
</evidence>
<evidence type="ECO:0000256" key="6">
    <source>
        <dbReference type="SAM" id="Phobius"/>
    </source>
</evidence>
<feature type="binding site" evidence="5">
    <location>
        <position position="59"/>
    </location>
    <ligand>
        <name>Zn(2+)</name>
        <dbReference type="ChEBI" id="CHEBI:29105"/>
    </ligand>
</feature>
<evidence type="ECO:0000313" key="8">
    <source>
        <dbReference type="Proteomes" id="UP001164472"/>
    </source>
</evidence>
<gene>
    <name evidence="7" type="ORF">NNL22_15520</name>
</gene>
<feature type="transmembrane region" description="Helical" evidence="6">
    <location>
        <begin position="77"/>
        <end position="95"/>
    </location>
</feature>
<dbReference type="GO" id="GO:0016020">
    <property type="term" value="C:membrane"/>
    <property type="evidence" value="ECO:0007669"/>
    <property type="project" value="UniProtKB-SubCell"/>
</dbReference>
<keyword evidence="4 6" id="KW-0472">Membrane</keyword>
<evidence type="ECO:0000256" key="5">
    <source>
        <dbReference type="PIRSR" id="PIRSR604254-1"/>
    </source>
</evidence>
<dbReference type="InterPro" id="IPR004254">
    <property type="entry name" value="AdipoR/HlyIII-related"/>
</dbReference>
<dbReference type="RefSeq" id="WP_251812946.1">
    <property type="nucleotide sequence ID" value="NZ_CP101527.1"/>
</dbReference>
<feature type="transmembrane region" description="Helical" evidence="6">
    <location>
        <begin position="128"/>
        <end position="150"/>
    </location>
</feature>
<organism evidence="7 8">
    <name type="scientific">Alkalimarinus sediminis</name>
    <dbReference type="NCBI Taxonomy" id="1632866"/>
    <lineage>
        <taxon>Bacteria</taxon>
        <taxon>Pseudomonadati</taxon>
        <taxon>Pseudomonadota</taxon>
        <taxon>Gammaproteobacteria</taxon>
        <taxon>Alteromonadales</taxon>
        <taxon>Alteromonadaceae</taxon>
        <taxon>Alkalimarinus</taxon>
    </lineage>
</organism>
<feature type="binding site" evidence="5">
    <location>
        <position position="188"/>
    </location>
    <ligand>
        <name>Zn(2+)</name>
        <dbReference type="ChEBI" id="CHEBI:29105"/>
    </ligand>
</feature>
<dbReference type="EMBL" id="CP101527">
    <property type="protein sequence ID" value="UZW74413.1"/>
    <property type="molecule type" value="Genomic_DNA"/>
</dbReference>
<dbReference type="Pfam" id="PF03006">
    <property type="entry name" value="HlyIII"/>
    <property type="match status" value="1"/>
</dbReference>